<reference evidence="1 2" key="1">
    <citation type="journal article" date="2009" name="Proc. Natl. Acad. Sci. U.S.A.">
        <title>Biogeography of the Sulfolobus islandicus pan-genome.</title>
        <authorList>
            <person name="Reno M.L."/>
            <person name="Held N.L."/>
            <person name="Fields C.J."/>
            <person name="Burke P.V."/>
            <person name="Whitaker R.J."/>
        </authorList>
    </citation>
    <scope>NUCLEOTIDE SEQUENCE [LARGE SCALE GENOMIC DNA]</scope>
    <source>
        <strain evidence="2">M.16.4 / Kamchatka #3</strain>
    </source>
</reference>
<evidence type="ECO:0000313" key="1">
    <source>
        <dbReference type="EMBL" id="ACR41237.1"/>
    </source>
</evidence>
<dbReference type="Proteomes" id="UP000001479">
    <property type="component" value="Chromosome"/>
</dbReference>
<gene>
    <name evidence="1" type="ordered locus">M164_0618</name>
</gene>
<dbReference type="HOGENOM" id="CLU_2784285_0_0_2"/>
<evidence type="ECO:0000313" key="2">
    <source>
        <dbReference type="Proteomes" id="UP000001479"/>
    </source>
</evidence>
<dbReference type="GeneID" id="84052320"/>
<dbReference type="KEGG" id="sid:M164_0618"/>
<dbReference type="EMBL" id="CP001402">
    <property type="protein sequence ID" value="ACR41237.1"/>
    <property type="molecule type" value="Genomic_DNA"/>
</dbReference>
<proteinExistence type="predicted"/>
<organism evidence="1 2">
    <name type="scientific">Saccharolobus islandicus (strain M.16.4 / Kamchatka #3)</name>
    <name type="common">Sulfolobus islandicus</name>
    <dbReference type="NCBI Taxonomy" id="426118"/>
    <lineage>
        <taxon>Archaea</taxon>
        <taxon>Thermoproteota</taxon>
        <taxon>Thermoprotei</taxon>
        <taxon>Sulfolobales</taxon>
        <taxon>Sulfolobaceae</taxon>
        <taxon>Saccharolobus</taxon>
    </lineage>
</organism>
<name>C4KEP0_SACI6</name>
<sequence>MYLGTLRDRTVIDKIRYIASHLDQLTDEEKKEFLEWANELYNALNSILGKNNAVSLTQNGLRKVGEKG</sequence>
<dbReference type="RefSeq" id="WP_012735607.1">
    <property type="nucleotide sequence ID" value="NC_012726.1"/>
</dbReference>
<dbReference type="AlphaFoldDB" id="C4KEP0"/>
<protein>
    <submittedName>
        <fullName evidence="1">Uncharacterized protein</fullName>
    </submittedName>
</protein>
<accession>C4KEP0</accession>